<dbReference type="EMBL" id="SRLO01001770">
    <property type="protein sequence ID" value="TNN35427.1"/>
    <property type="molecule type" value="Genomic_DNA"/>
</dbReference>
<dbReference type="AlphaFoldDB" id="A0A4Z2F2R9"/>
<comment type="caution">
    <text evidence="1">The sequence shown here is derived from an EMBL/GenBank/DDBJ whole genome shotgun (WGS) entry which is preliminary data.</text>
</comment>
<evidence type="ECO:0000313" key="2">
    <source>
        <dbReference type="Proteomes" id="UP000314294"/>
    </source>
</evidence>
<evidence type="ECO:0000313" key="1">
    <source>
        <dbReference type="EMBL" id="TNN35427.1"/>
    </source>
</evidence>
<name>A0A4Z2F2R9_9TELE</name>
<sequence length="73" mass="7823">MKNNFALEGEVVKGAGEGEEGGRGGGGRRLTGVRYVVPIRSVELVVGLQDLLEQLGVVLVVEGRTSWFTRPVK</sequence>
<proteinExistence type="predicted"/>
<reference evidence="1 2" key="1">
    <citation type="submission" date="2019-03" db="EMBL/GenBank/DDBJ databases">
        <title>First draft genome of Liparis tanakae, snailfish: a comprehensive survey of snailfish specific genes.</title>
        <authorList>
            <person name="Kim W."/>
            <person name="Song I."/>
            <person name="Jeong J.-H."/>
            <person name="Kim D."/>
            <person name="Kim S."/>
            <person name="Ryu S."/>
            <person name="Song J.Y."/>
            <person name="Lee S.K."/>
        </authorList>
    </citation>
    <scope>NUCLEOTIDE SEQUENCE [LARGE SCALE GENOMIC DNA]</scope>
    <source>
        <tissue evidence="1">Muscle</tissue>
    </source>
</reference>
<gene>
    <name evidence="1" type="ORF">EYF80_054404</name>
</gene>
<protein>
    <submittedName>
        <fullName evidence="1">Uncharacterized protein</fullName>
    </submittedName>
</protein>
<dbReference type="Proteomes" id="UP000314294">
    <property type="component" value="Unassembled WGS sequence"/>
</dbReference>
<organism evidence="1 2">
    <name type="scientific">Liparis tanakae</name>
    <name type="common">Tanaka's snailfish</name>
    <dbReference type="NCBI Taxonomy" id="230148"/>
    <lineage>
        <taxon>Eukaryota</taxon>
        <taxon>Metazoa</taxon>
        <taxon>Chordata</taxon>
        <taxon>Craniata</taxon>
        <taxon>Vertebrata</taxon>
        <taxon>Euteleostomi</taxon>
        <taxon>Actinopterygii</taxon>
        <taxon>Neopterygii</taxon>
        <taxon>Teleostei</taxon>
        <taxon>Neoteleostei</taxon>
        <taxon>Acanthomorphata</taxon>
        <taxon>Eupercaria</taxon>
        <taxon>Perciformes</taxon>
        <taxon>Cottioidei</taxon>
        <taxon>Cottales</taxon>
        <taxon>Liparidae</taxon>
        <taxon>Liparis</taxon>
    </lineage>
</organism>
<keyword evidence="2" id="KW-1185">Reference proteome</keyword>
<accession>A0A4Z2F2R9</accession>